<evidence type="ECO:0008006" key="3">
    <source>
        <dbReference type="Google" id="ProtNLM"/>
    </source>
</evidence>
<name>A0ABN9LF68_9NEOB</name>
<dbReference type="EMBL" id="CAUEEQ010014781">
    <property type="protein sequence ID" value="CAJ0938663.1"/>
    <property type="molecule type" value="Genomic_DNA"/>
</dbReference>
<dbReference type="PANTHER" id="PTHR31641:SF2">
    <property type="entry name" value="RENAL CANCER DIFFERENTIATION GENE 1 PROTEIN"/>
    <property type="match status" value="1"/>
</dbReference>
<dbReference type="PANTHER" id="PTHR31641">
    <property type="entry name" value="RENAL CANCER DIFFERENTIATION GENE 1 PROTEIN"/>
    <property type="match status" value="1"/>
</dbReference>
<evidence type="ECO:0000313" key="2">
    <source>
        <dbReference type="Proteomes" id="UP001176940"/>
    </source>
</evidence>
<sequence length="154" mass="17095">MEAQDASIAALSSSRVLGLASLNFLFTISHRFSMGFRVYTSICKEHAYNCVYYGGQRMNFNPILQPAGKERVDQTPENPASMAEDYSLQIQAAFSMTKLLEATSAVSSQVEDLAADCKENARFLKAWRDLLKQGFQAFQPNPQPADLDMASELL</sequence>
<evidence type="ECO:0000313" key="1">
    <source>
        <dbReference type="EMBL" id="CAJ0938663.1"/>
    </source>
</evidence>
<dbReference type="Pfam" id="PF15725">
    <property type="entry name" value="RCDG1"/>
    <property type="match status" value="1"/>
</dbReference>
<proteinExistence type="predicted"/>
<gene>
    <name evidence="1" type="ORF">RIMI_LOCUS7711628</name>
</gene>
<comment type="caution">
    <text evidence="1">The sequence shown here is derived from an EMBL/GenBank/DDBJ whole genome shotgun (WGS) entry which is preliminary data.</text>
</comment>
<keyword evidence="2" id="KW-1185">Reference proteome</keyword>
<dbReference type="InterPro" id="IPR031457">
    <property type="entry name" value="RCDG1"/>
</dbReference>
<protein>
    <recommendedName>
        <fullName evidence="3">Renal cancer differentiation gene 1 protein</fullName>
    </recommendedName>
</protein>
<dbReference type="Proteomes" id="UP001176940">
    <property type="component" value="Unassembled WGS sequence"/>
</dbReference>
<reference evidence="1" key="1">
    <citation type="submission" date="2023-07" db="EMBL/GenBank/DDBJ databases">
        <authorList>
            <person name="Stuckert A."/>
        </authorList>
    </citation>
    <scope>NUCLEOTIDE SEQUENCE</scope>
</reference>
<accession>A0ABN9LF68</accession>
<organism evidence="1 2">
    <name type="scientific">Ranitomeya imitator</name>
    <name type="common">mimic poison frog</name>
    <dbReference type="NCBI Taxonomy" id="111125"/>
    <lineage>
        <taxon>Eukaryota</taxon>
        <taxon>Metazoa</taxon>
        <taxon>Chordata</taxon>
        <taxon>Craniata</taxon>
        <taxon>Vertebrata</taxon>
        <taxon>Euteleostomi</taxon>
        <taxon>Amphibia</taxon>
        <taxon>Batrachia</taxon>
        <taxon>Anura</taxon>
        <taxon>Neobatrachia</taxon>
        <taxon>Hyloidea</taxon>
        <taxon>Dendrobatidae</taxon>
        <taxon>Dendrobatinae</taxon>
        <taxon>Ranitomeya</taxon>
    </lineage>
</organism>